<comment type="similarity">
    <text evidence="2">Belongs to the ABC-4 integral membrane protein family. HrtB subfamily.</text>
</comment>
<dbReference type="Proteomes" id="UP000017131">
    <property type="component" value="Unassembled WGS sequence"/>
</dbReference>
<feature type="transmembrane region" description="Helical" evidence="11">
    <location>
        <begin position="274"/>
        <end position="297"/>
    </location>
</feature>
<keyword evidence="9 11" id="KW-0472">Membrane</keyword>
<dbReference type="InterPro" id="IPR003838">
    <property type="entry name" value="ABC3_permease_C"/>
</dbReference>
<keyword evidence="8 11" id="KW-1133">Transmembrane helix</keyword>
<evidence type="ECO:0000256" key="5">
    <source>
        <dbReference type="ARBA" id="ARBA00022448"/>
    </source>
</evidence>
<dbReference type="PANTHER" id="PTHR43738">
    <property type="entry name" value="ABC TRANSPORTER, MEMBRANE PROTEIN"/>
    <property type="match status" value="1"/>
</dbReference>
<comment type="subunit">
    <text evidence="3">The complex is composed of two ATP-binding proteins (HrtA), two transmembrane proteins (HrtB) and a solute-binding protein.</text>
</comment>
<accession>A0ABP2YWD7</accession>
<evidence type="ECO:0000256" key="1">
    <source>
        <dbReference type="ARBA" id="ARBA00004651"/>
    </source>
</evidence>
<comment type="caution">
    <text evidence="13">The sequence shown here is derived from an EMBL/GenBank/DDBJ whole genome shotgun (WGS) entry which is preliminary data.</text>
</comment>
<dbReference type="PANTHER" id="PTHR43738:SF1">
    <property type="entry name" value="HEMIN TRANSPORT SYSTEM PERMEASE PROTEIN HRTB-RELATED"/>
    <property type="match status" value="1"/>
</dbReference>
<evidence type="ECO:0000256" key="6">
    <source>
        <dbReference type="ARBA" id="ARBA00022475"/>
    </source>
</evidence>
<feature type="transmembrane region" description="Helical" evidence="11">
    <location>
        <begin position="231"/>
        <end position="253"/>
    </location>
</feature>
<keyword evidence="6" id="KW-1003">Cell membrane</keyword>
<comment type="subcellular location">
    <subcellularLocation>
        <location evidence="1">Cell membrane</location>
        <topology evidence="1">Multi-pass membrane protein</topology>
    </subcellularLocation>
</comment>
<protein>
    <recommendedName>
        <fullName evidence="4">Putative hemin transport system permease protein HrtB</fullName>
    </recommendedName>
</protein>
<dbReference type="Pfam" id="PF02687">
    <property type="entry name" value="FtsX"/>
    <property type="match status" value="1"/>
</dbReference>
<evidence type="ECO:0000256" key="2">
    <source>
        <dbReference type="ARBA" id="ARBA00008697"/>
    </source>
</evidence>
<feature type="domain" description="ABC3 transporter permease C-terminal" evidence="12">
    <location>
        <begin position="233"/>
        <end position="344"/>
    </location>
</feature>
<name>A0ABP2YWD7_STASI</name>
<evidence type="ECO:0000256" key="3">
    <source>
        <dbReference type="ARBA" id="ARBA00011131"/>
    </source>
</evidence>
<dbReference type="GeneID" id="77330835"/>
<evidence type="ECO:0000256" key="4">
    <source>
        <dbReference type="ARBA" id="ARBA00016962"/>
    </source>
</evidence>
<organism evidence="13 14">
    <name type="scientific">Staphylococcus simulans UMC-CNS-990</name>
    <dbReference type="NCBI Taxonomy" id="1405498"/>
    <lineage>
        <taxon>Bacteria</taxon>
        <taxon>Bacillati</taxon>
        <taxon>Bacillota</taxon>
        <taxon>Bacilli</taxon>
        <taxon>Bacillales</taxon>
        <taxon>Staphylococcaceae</taxon>
        <taxon>Staphylococcus</taxon>
    </lineage>
</organism>
<dbReference type="RefSeq" id="WP_023015052.1">
    <property type="nucleotide sequence ID" value="NZ_AXDY01000002.1"/>
</dbReference>
<evidence type="ECO:0000256" key="10">
    <source>
        <dbReference type="ARBA" id="ARBA00024973"/>
    </source>
</evidence>
<evidence type="ECO:0000256" key="11">
    <source>
        <dbReference type="SAM" id="Phobius"/>
    </source>
</evidence>
<dbReference type="InterPro" id="IPR051125">
    <property type="entry name" value="ABC-4/HrtB_transporter"/>
</dbReference>
<evidence type="ECO:0000313" key="14">
    <source>
        <dbReference type="Proteomes" id="UP000017131"/>
    </source>
</evidence>
<proteinExistence type="inferred from homology"/>
<reference evidence="13 14" key="1">
    <citation type="journal article" date="2013" name="Genome Announc.">
        <title>Draft Genome Sequence of Staphylococcus simulans UMC-CNS-990, Isolated from a Case of Chronic Bovine Mastitis.</title>
        <authorList>
            <person name="Calcutt M.J."/>
            <person name="Foecking M.F."/>
            <person name="Hsieh H.Y."/>
            <person name="Perry J."/>
            <person name="Stewart G.C."/>
            <person name="Middleton J.R."/>
        </authorList>
    </citation>
    <scope>NUCLEOTIDE SEQUENCE [LARGE SCALE GENOMIC DNA]</scope>
    <source>
        <strain evidence="13 14">UMC-CNS-990</strain>
    </source>
</reference>
<evidence type="ECO:0000256" key="7">
    <source>
        <dbReference type="ARBA" id="ARBA00022692"/>
    </source>
</evidence>
<comment type="function">
    <text evidence="10">Part of the ABC transporter complex hrt involved in hemin import. Responsible for the translocation of the substrate across the membrane.</text>
</comment>
<evidence type="ECO:0000256" key="9">
    <source>
        <dbReference type="ARBA" id="ARBA00023136"/>
    </source>
</evidence>
<keyword evidence="7 11" id="KW-0812">Transmembrane</keyword>
<gene>
    <name evidence="13" type="ORF">SSIM_02625</name>
</gene>
<keyword evidence="5" id="KW-0813">Transport</keyword>
<dbReference type="EMBL" id="AXDY01000002">
    <property type="protein sequence ID" value="ERS94366.1"/>
    <property type="molecule type" value="Genomic_DNA"/>
</dbReference>
<evidence type="ECO:0000259" key="12">
    <source>
        <dbReference type="Pfam" id="PF02687"/>
    </source>
</evidence>
<evidence type="ECO:0000256" key="8">
    <source>
        <dbReference type="ARBA" id="ARBA00022989"/>
    </source>
</evidence>
<feature type="transmembrane region" description="Helical" evidence="11">
    <location>
        <begin position="317"/>
        <end position="337"/>
    </location>
</feature>
<evidence type="ECO:0000313" key="13">
    <source>
        <dbReference type="EMBL" id="ERS94366.1"/>
    </source>
</evidence>
<keyword evidence="14" id="KW-1185">Reference proteome</keyword>
<sequence>MKLAWKEIVFYKFKYILIMLIILLLASMVLFISGLAQGLGRENISMLDNMNAEKYVVQDMKEPVIEKSALKPDEKKDIENVVNAEPFQIGMQSMKSENSNDLDIMLINPGKDFKPALSEGHYPKADNEVVINKKLTADGVKKGDTVTFKNGDKDYKVVGLLEDTMYSHTSAVMTTGDTFEKLVPKAATFYPLKDVSKADEKKINDINGAKVVTEKDLTDNIPSYNAEQAPLTMMIVSLYVISAIVLSAFFYVMTIQKISEIGILKAIGIKTRHLLSSLVFQILLVTMISVVVSLLIISGLGMIMPVSMPFHLTAGNMLLVVGVFVVVAIIGAALSFIKLVKVNPIEAIGGEG</sequence>